<accession>A0A0E9VNE4</accession>
<dbReference type="AlphaFoldDB" id="A0A0E9VNE4"/>
<reference evidence="1" key="1">
    <citation type="submission" date="2014-11" db="EMBL/GenBank/DDBJ databases">
        <authorList>
            <person name="Amaro Gonzalez C."/>
        </authorList>
    </citation>
    <scope>NUCLEOTIDE SEQUENCE</scope>
</reference>
<reference evidence="1" key="2">
    <citation type="journal article" date="2015" name="Fish Shellfish Immunol.">
        <title>Early steps in the European eel (Anguilla anguilla)-Vibrio vulnificus interaction in the gills: Role of the RtxA13 toxin.</title>
        <authorList>
            <person name="Callol A."/>
            <person name="Pajuelo D."/>
            <person name="Ebbesson L."/>
            <person name="Teles M."/>
            <person name="MacKenzie S."/>
            <person name="Amaro C."/>
        </authorList>
    </citation>
    <scope>NUCLEOTIDE SEQUENCE</scope>
</reference>
<evidence type="ECO:0000313" key="1">
    <source>
        <dbReference type="EMBL" id="JAH79654.1"/>
    </source>
</evidence>
<dbReference type="EMBL" id="GBXM01028923">
    <property type="protein sequence ID" value="JAH79654.1"/>
    <property type="molecule type" value="Transcribed_RNA"/>
</dbReference>
<name>A0A0E9VNE4_ANGAN</name>
<protein>
    <submittedName>
        <fullName evidence="1">Uncharacterized protein</fullName>
    </submittedName>
</protein>
<sequence length="31" mass="3519">MMLVTDSKSPHCFLSVEHLALEDGIQPQCCW</sequence>
<organism evidence="1">
    <name type="scientific">Anguilla anguilla</name>
    <name type="common">European freshwater eel</name>
    <name type="synonym">Muraena anguilla</name>
    <dbReference type="NCBI Taxonomy" id="7936"/>
    <lineage>
        <taxon>Eukaryota</taxon>
        <taxon>Metazoa</taxon>
        <taxon>Chordata</taxon>
        <taxon>Craniata</taxon>
        <taxon>Vertebrata</taxon>
        <taxon>Euteleostomi</taxon>
        <taxon>Actinopterygii</taxon>
        <taxon>Neopterygii</taxon>
        <taxon>Teleostei</taxon>
        <taxon>Anguilliformes</taxon>
        <taxon>Anguillidae</taxon>
        <taxon>Anguilla</taxon>
    </lineage>
</organism>
<proteinExistence type="predicted"/>